<feature type="region of interest" description="Disordered" evidence="1">
    <location>
        <begin position="1"/>
        <end position="21"/>
    </location>
</feature>
<evidence type="ECO:0000259" key="2">
    <source>
        <dbReference type="Pfam" id="PF01926"/>
    </source>
</evidence>
<dbReference type="GO" id="GO:0019843">
    <property type="term" value="F:rRNA binding"/>
    <property type="evidence" value="ECO:0007669"/>
    <property type="project" value="TreeGrafter"/>
</dbReference>
<protein>
    <recommendedName>
        <fullName evidence="2">G domain-containing protein</fullName>
    </recommendedName>
</protein>
<dbReference type="InterPro" id="IPR027417">
    <property type="entry name" value="P-loop_NTPase"/>
</dbReference>
<dbReference type="SUPFAM" id="SSF52540">
    <property type="entry name" value="P-loop containing nucleoside triphosphate hydrolases"/>
    <property type="match status" value="1"/>
</dbReference>
<sequence>MTDTPAAIEHAPPAPDPIAPEPEQARRDELAALVAATANRLPAPVVADARRSLDTVGARIDLGVAHTVVALVGGTGSGKSSLFNATTGLDVADVGARRPTTAFPTACVWGSDATALLDHLEVPADRRFRGEAALTGPVPGTLDGIVLLDVPDHDSVAEGHRMQVDRLVPLVDLLVWVLDPQKYADHRLHGEYLRGLAGRQDAMLVVLNQTDTLTSDGLGKLRLDVARLLVSEGLGDVEILTTSARTGAGVEDLREALQRTGARSSRNRSAVRAQLDAVATRLSDELGTTPLPALDVAEAARRLGDILGVEAVADSLAAARRGAGVSVTTIREPALTRVEAIRGEWIGRLTTGLSTPWRAAVEDALPAAAVLSDTATSALRQIPVPLAPAPGLLRRLRRATLEREGTEAHDAYLAAAHGALEQTVTTAVAAARDELARLGSARTTASSGRFSPASARA</sequence>
<dbReference type="InterPro" id="IPR006073">
    <property type="entry name" value="GTP-bd"/>
</dbReference>
<dbReference type="GO" id="GO:0043024">
    <property type="term" value="F:ribosomal small subunit binding"/>
    <property type="evidence" value="ECO:0007669"/>
    <property type="project" value="TreeGrafter"/>
</dbReference>
<name>A0A2U1ZT82_9MICO</name>
<dbReference type="GO" id="GO:0000028">
    <property type="term" value="P:ribosomal small subunit assembly"/>
    <property type="evidence" value="ECO:0007669"/>
    <property type="project" value="TreeGrafter"/>
</dbReference>
<dbReference type="Proteomes" id="UP000245166">
    <property type="component" value="Unassembled WGS sequence"/>
</dbReference>
<dbReference type="Pfam" id="PF01926">
    <property type="entry name" value="MMR_HSR1"/>
    <property type="match status" value="1"/>
</dbReference>
<dbReference type="OrthoDB" id="974105at2"/>
<accession>A0A2U1ZT82</accession>
<evidence type="ECO:0000256" key="1">
    <source>
        <dbReference type="SAM" id="MobiDB-lite"/>
    </source>
</evidence>
<dbReference type="Gene3D" id="3.40.50.300">
    <property type="entry name" value="P-loop containing nucleotide triphosphate hydrolases"/>
    <property type="match status" value="1"/>
</dbReference>
<dbReference type="PANTHER" id="PTHR42698">
    <property type="entry name" value="GTPASE ERA"/>
    <property type="match status" value="1"/>
</dbReference>
<feature type="domain" description="G" evidence="2">
    <location>
        <begin position="69"/>
        <end position="208"/>
    </location>
</feature>
<gene>
    <name evidence="3" type="ORF">C8046_05250</name>
</gene>
<organism evidence="3 4">
    <name type="scientific">Serinibacter arcticus</name>
    <dbReference type="NCBI Taxonomy" id="1655435"/>
    <lineage>
        <taxon>Bacteria</taxon>
        <taxon>Bacillati</taxon>
        <taxon>Actinomycetota</taxon>
        <taxon>Actinomycetes</taxon>
        <taxon>Micrococcales</taxon>
        <taxon>Beutenbergiaceae</taxon>
        <taxon>Serinibacter</taxon>
    </lineage>
</organism>
<dbReference type="InterPro" id="IPR005662">
    <property type="entry name" value="GTPase_Era-like"/>
</dbReference>
<comment type="caution">
    <text evidence="3">The sequence shown here is derived from an EMBL/GenBank/DDBJ whole genome shotgun (WGS) entry which is preliminary data.</text>
</comment>
<feature type="compositionally biased region" description="Low complexity" evidence="1">
    <location>
        <begin position="1"/>
        <end position="11"/>
    </location>
</feature>
<reference evidence="3 4" key="1">
    <citation type="submission" date="2018-03" db="EMBL/GenBank/DDBJ databases">
        <title>Genome assembly of novel Miniimonas species PCH200.</title>
        <authorList>
            <person name="Thakur V."/>
            <person name="Kumar V."/>
            <person name="Singh D."/>
        </authorList>
    </citation>
    <scope>NUCLEOTIDE SEQUENCE [LARGE SCALE GENOMIC DNA]</scope>
    <source>
        <strain evidence="3 4">PCH200</strain>
    </source>
</reference>
<evidence type="ECO:0000313" key="4">
    <source>
        <dbReference type="Proteomes" id="UP000245166"/>
    </source>
</evidence>
<dbReference type="EMBL" id="PYHR01000002">
    <property type="protein sequence ID" value="PWD50160.1"/>
    <property type="molecule type" value="Genomic_DNA"/>
</dbReference>
<dbReference type="PANTHER" id="PTHR42698:SF1">
    <property type="entry name" value="GTPASE ERA, MITOCHONDRIAL"/>
    <property type="match status" value="1"/>
</dbReference>
<dbReference type="RefSeq" id="WP_109228544.1">
    <property type="nucleotide sequence ID" value="NZ_PYHR01000002.1"/>
</dbReference>
<dbReference type="GO" id="GO:0005525">
    <property type="term" value="F:GTP binding"/>
    <property type="evidence" value="ECO:0007669"/>
    <property type="project" value="InterPro"/>
</dbReference>
<keyword evidence="4" id="KW-1185">Reference proteome</keyword>
<dbReference type="AlphaFoldDB" id="A0A2U1ZT82"/>
<proteinExistence type="predicted"/>
<dbReference type="GO" id="GO:0005829">
    <property type="term" value="C:cytosol"/>
    <property type="evidence" value="ECO:0007669"/>
    <property type="project" value="TreeGrafter"/>
</dbReference>
<evidence type="ECO:0000313" key="3">
    <source>
        <dbReference type="EMBL" id="PWD50160.1"/>
    </source>
</evidence>